<protein>
    <submittedName>
        <fullName evidence="1">Uncharacterized protein</fullName>
    </submittedName>
</protein>
<name>A0A512SY76_9MICO</name>
<evidence type="ECO:0000313" key="2">
    <source>
        <dbReference type="Proteomes" id="UP000321793"/>
    </source>
</evidence>
<dbReference type="AlphaFoldDB" id="A0A512SY76"/>
<proteinExistence type="predicted"/>
<organism evidence="1 2">
    <name type="scientific">Knoellia locipacati</name>
    <dbReference type="NCBI Taxonomy" id="882824"/>
    <lineage>
        <taxon>Bacteria</taxon>
        <taxon>Bacillati</taxon>
        <taxon>Actinomycetota</taxon>
        <taxon>Actinomycetes</taxon>
        <taxon>Micrococcales</taxon>
        <taxon>Intrasporangiaceae</taxon>
        <taxon>Knoellia</taxon>
    </lineage>
</organism>
<accession>A0A512SY76</accession>
<dbReference type="EMBL" id="BKBA01000003">
    <property type="protein sequence ID" value="GEQ12911.1"/>
    <property type="molecule type" value="Genomic_DNA"/>
</dbReference>
<sequence>MAAAPVAAVAMLAASGYRVPVFWYQSGQHHEIADGDAQEWVAVSERTSDAHGDLTRRYSVRLAGLGGESTAYEAGFGDEFTLADGMVARQVRLDFRADPDQPLKNCALTLVDDRGREYRVGHSFDAIGERITNCVPEETPGPSLTVFPSEKRGTLPRGELPRPEEWSVSPAIAAPKDARFVELRISFEDPDYVTLRLPR</sequence>
<dbReference type="Proteomes" id="UP000321793">
    <property type="component" value="Unassembled WGS sequence"/>
</dbReference>
<reference evidence="1 2" key="1">
    <citation type="submission" date="2019-07" db="EMBL/GenBank/DDBJ databases">
        <title>Whole genome shotgun sequence of Knoellia locipacati NBRC 109775.</title>
        <authorList>
            <person name="Hosoyama A."/>
            <person name="Uohara A."/>
            <person name="Ohji S."/>
            <person name="Ichikawa N."/>
        </authorList>
    </citation>
    <scope>NUCLEOTIDE SEQUENCE [LARGE SCALE GENOMIC DNA]</scope>
    <source>
        <strain evidence="1 2">NBRC 109775</strain>
    </source>
</reference>
<gene>
    <name evidence="1" type="ORF">KLO01_09580</name>
</gene>
<evidence type="ECO:0000313" key="1">
    <source>
        <dbReference type="EMBL" id="GEQ12911.1"/>
    </source>
</evidence>
<keyword evidence="2" id="KW-1185">Reference proteome</keyword>
<comment type="caution">
    <text evidence="1">The sequence shown here is derived from an EMBL/GenBank/DDBJ whole genome shotgun (WGS) entry which is preliminary data.</text>
</comment>